<dbReference type="EMBL" id="AZBU02000012">
    <property type="protein sequence ID" value="TKR59347.1"/>
    <property type="molecule type" value="Genomic_DNA"/>
</dbReference>
<protein>
    <submittedName>
        <fullName evidence="2">Uncharacterized protein</fullName>
    </submittedName>
</protein>
<proteinExistence type="predicted"/>
<sequence>MPYVEAMNSPYTSSKLRSAPPPLIPDDSNGDSPPSKQARECSPKVNIETVMNATILVNYSPLKIDLDNSFANISVLSTIEEEDHESSPEPATTSRIDEKTFFLMEWTQLKQLLQLARCPTCIKRLMDECSSPNVHRKGSAIVVRCSCEIWKCSSQSQVQGVAICSGDFALSVGCYTAVIPYSRRFTVALTFTSTLKKPRSLNERERS</sequence>
<evidence type="ECO:0000313" key="3">
    <source>
        <dbReference type="Proteomes" id="UP000298663"/>
    </source>
</evidence>
<evidence type="ECO:0000313" key="2">
    <source>
        <dbReference type="EMBL" id="TKR59347.1"/>
    </source>
</evidence>
<dbReference type="AlphaFoldDB" id="A0A4U5LTF2"/>
<reference evidence="2 3" key="1">
    <citation type="journal article" date="2015" name="Genome Biol.">
        <title>Comparative genomics of Steinernema reveals deeply conserved gene regulatory networks.</title>
        <authorList>
            <person name="Dillman A.R."/>
            <person name="Macchietto M."/>
            <person name="Porter C.F."/>
            <person name="Rogers A."/>
            <person name="Williams B."/>
            <person name="Antoshechkin I."/>
            <person name="Lee M.M."/>
            <person name="Goodwin Z."/>
            <person name="Lu X."/>
            <person name="Lewis E.E."/>
            <person name="Goodrich-Blair H."/>
            <person name="Stock S.P."/>
            <person name="Adams B.J."/>
            <person name="Sternberg P.W."/>
            <person name="Mortazavi A."/>
        </authorList>
    </citation>
    <scope>NUCLEOTIDE SEQUENCE [LARGE SCALE GENOMIC DNA]</scope>
    <source>
        <strain evidence="2 3">ALL</strain>
    </source>
</reference>
<gene>
    <name evidence="2" type="ORF">L596_029033</name>
</gene>
<evidence type="ECO:0000256" key="1">
    <source>
        <dbReference type="SAM" id="MobiDB-lite"/>
    </source>
</evidence>
<feature type="region of interest" description="Disordered" evidence="1">
    <location>
        <begin position="1"/>
        <end position="41"/>
    </location>
</feature>
<reference evidence="2 3" key="2">
    <citation type="journal article" date="2019" name="G3 (Bethesda)">
        <title>Hybrid Assembly of the Genome of the Entomopathogenic Nematode Steinernema carpocapsae Identifies the X-Chromosome.</title>
        <authorList>
            <person name="Serra L."/>
            <person name="Macchietto M."/>
            <person name="Macias-Munoz A."/>
            <person name="McGill C.J."/>
            <person name="Rodriguez I.M."/>
            <person name="Rodriguez B."/>
            <person name="Murad R."/>
            <person name="Mortazavi A."/>
        </authorList>
    </citation>
    <scope>NUCLEOTIDE SEQUENCE [LARGE SCALE GENOMIC DNA]</scope>
    <source>
        <strain evidence="2 3">ALL</strain>
    </source>
</reference>
<comment type="caution">
    <text evidence="2">The sequence shown here is derived from an EMBL/GenBank/DDBJ whole genome shotgun (WGS) entry which is preliminary data.</text>
</comment>
<dbReference type="Proteomes" id="UP000298663">
    <property type="component" value="Unassembled WGS sequence"/>
</dbReference>
<accession>A0A4U5LTF2</accession>
<keyword evidence="3" id="KW-1185">Reference proteome</keyword>
<name>A0A4U5LTF2_STECR</name>
<organism evidence="2 3">
    <name type="scientific">Steinernema carpocapsae</name>
    <name type="common">Entomopathogenic nematode</name>
    <dbReference type="NCBI Taxonomy" id="34508"/>
    <lineage>
        <taxon>Eukaryota</taxon>
        <taxon>Metazoa</taxon>
        <taxon>Ecdysozoa</taxon>
        <taxon>Nematoda</taxon>
        <taxon>Chromadorea</taxon>
        <taxon>Rhabditida</taxon>
        <taxon>Tylenchina</taxon>
        <taxon>Panagrolaimomorpha</taxon>
        <taxon>Strongyloidoidea</taxon>
        <taxon>Steinernematidae</taxon>
        <taxon>Steinernema</taxon>
    </lineage>
</organism>